<proteinExistence type="inferred from homology"/>
<dbReference type="InterPro" id="IPR001492">
    <property type="entry name" value="Flagellin"/>
</dbReference>
<evidence type="ECO:0000313" key="6">
    <source>
        <dbReference type="EMBL" id="QDT72284.1"/>
    </source>
</evidence>
<keyword evidence="6" id="KW-0966">Cell projection</keyword>
<dbReference type="SUPFAM" id="SSF64518">
    <property type="entry name" value="Phase 1 flagellin"/>
    <property type="match status" value="2"/>
</dbReference>
<comment type="subcellular location">
    <subcellularLocation>
        <location evidence="1">Bacterial flagellum</location>
    </subcellularLocation>
</comment>
<dbReference type="AlphaFoldDB" id="A0A517TV87"/>
<evidence type="ECO:0000313" key="7">
    <source>
        <dbReference type="Proteomes" id="UP000317909"/>
    </source>
</evidence>
<evidence type="ECO:0000259" key="5">
    <source>
        <dbReference type="Pfam" id="PF00700"/>
    </source>
</evidence>
<dbReference type="EMBL" id="CP036339">
    <property type="protein sequence ID" value="QDT72284.1"/>
    <property type="molecule type" value="Genomic_DNA"/>
</dbReference>
<dbReference type="PANTHER" id="PTHR42792">
    <property type="entry name" value="FLAGELLIN"/>
    <property type="match status" value="1"/>
</dbReference>
<evidence type="ECO:0000259" key="4">
    <source>
        <dbReference type="Pfam" id="PF00669"/>
    </source>
</evidence>
<dbReference type="GO" id="GO:0005198">
    <property type="term" value="F:structural molecule activity"/>
    <property type="evidence" value="ECO:0007669"/>
    <property type="project" value="InterPro"/>
</dbReference>
<dbReference type="GO" id="GO:0071973">
    <property type="term" value="P:bacterial-type flagellum-dependent cell motility"/>
    <property type="evidence" value="ECO:0007669"/>
    <property type="project" value="InterPro"/>
</dbReference>
<dbReference type="InterPro" id="IPR013384">
    <property type="entry name" value="Flagell_FlgL"/>
</dbReference>
<dbReference type="Gene3D" id="1.20.1330.10">
    <property type="entry name" value="f41 fragment of flagellin, N-terminal domain"/>
    <property type="match status" value="2"/>
</dbReference>
<dbReference type="GO" id="GO:0009424">
    <property type="term" value="C:bacterial-type flagellum hook"/>
    <property type="evidence" value="ECO:0007669"/>
    <property type="project" value="InterPro"/>
</dbReference>
<keyword evidence="7" id="KW-1185">Reference proteome</keyword>
<dbReference type="InterPro" id="IPR046358">
    <property type="entry name" value="Flagellin_C"/>
</dbReference>
<reference evidence="6 7" key="1">
    <citation type="submission" date="2019-02" db="EMBL/GenBank/DDBJ databases">
        <title>Deep-cultivation of Planctomycetes and their phenomic and genomic characterization uncovers novel biology.</title>
        <authorList>
            <person name="Wiegand S."/>
            <person name="Jogler M."/>
            <person name="Boedeker C."/>
            <person name="Pinto D."/>
            <person name="Vollmers J."/>
            <person name="Rivas-Marin E."/>
            <person name="Kohn T."/>
            <person name="Peeters S.H."/>
            <person name="Heuer A."/>
            <person name="Rast P."/>
            <person name="Oberbeckmann S."/>
            <person name="Bunk B."/>
            <person name="Jeske O."/>
            <person name="Meyerdierks A."/>
            <person name="Storesund J.E."/>
            <person name="Kallscheuer N."/>
            <person name="Luecker S."/>
            <person name="Lage O.M."/>
            <person name="Pohl T."/>
            <person name="Merkel B.J."/>
            <person name="Hornburger P."/>
            <person name="Mueller R.-W."/>
            <person name="Bruemmer F."/>
            <person name="Labrenz M."/>
            <person name="Spormann A.M."/>
            <person name="Op den Camp H."/>
            <person name="Overmann J."/>
            <person name="Amann R."/>
            <person name="Jetten M.S.M."/>
            <person name="Mascher T."/>
            <person name="Medema M.H."/>
            <person name="Devos D.P."/>
            <person name="Kaster A.-K."/>
            <person name="Ovreas L."/>
            <person name="Rohde M."/>
            <person name="Galperin M.Y."/>
            <person name="Jogler C."/>
        </authorList>
    </citation>
    <scope>NUCLEOTIDE SEQUENCE [LARGE SCALE GENOMIC DNA]</scope>
    <source>
        <strain evidence="6 7">I41</strain>
    </source>
</reference>
<dbReference type="PANTHER" id="PTHR42792:SF1">
    <property type="entry name" value="FLAGELLAR HOOK-ASSOCIATED PROTEIN 3"/>
    <property type="match status" value="1"/>
</dbReference>
<comment type="similarity">
    <text evidence="2">Belongs to the bacterial flagellin family.</text>
</comment>
<dbReference type="InterPro" id="IPR001029">
    <property type="entry name" value="Flagellin_N"/>
</dbReference>
<evidence type="ECO:0000256" key="2">
    <source>
        <dbReference type="ARBA" id="ARBA00005709"/>
    </source>
</evidence>
<dbReference type="Pfam" id="PF00700">
    <property type="entry name" value="Flagellin_C"/>
    <property type="match status" value="1"/>
</dbReference>
<keyword evidence="6" id="KW-0969">Cilium</keyword>
<keyword evidence="6" id="KW-0282">Flagellum</keyword>
<dbReference type="RefSeq" id="WP_145431870.1">
    <property type="nucleotide sequence ID" value="NZ_CP036339.1"/>
</dbReference>
<evidence type="ECO:0000256" key="3">
    <source>
        <dbReference type="ARBA" id="ARBA00023143"/>
    </source>
</evidence>
<evidence type="ECO:0000256" key="1">
    <source>
        <dbReference type="ARBA" id="ARBA00004365"/>
    </source>
</evidence>
<sequence>MASIIPLPTTRVSGMLVRQRLLAQLQGDQLDLFRLQNQVSTGQRFTLPSEDAPAARRAMTLQRLLERKTQIRSNIDTGQSFLKSTDVALNNVAGLLGDIRGVALGVSGTTSTDSERQAAITEVNRAIEQLVSVGNTQFRGRYLFSGSQTNVEPYSYNGAYVTYHGDSQALQSYSDLGVLFSTNANGQQVFGGISSEVLGGVDLNPEVTADTPLSSLRGGRGISPNGALQISDGTNSVIVDISRAATVGDVARLIEANPPAGRRVSATITGQGLTLQLDSAGGGNLTVKEVASGKAAGELGILNTVGVLTGPLVGSDLNPLVLKTTPLDDLLGAKARTRLVSPGDNNDLLIEAAANGAQYNGAAIQIVDDELLRASPGVAPGSEYAQYSPTARQAQASLRFSGTGNDLTITANAAGTAFNNVDVVVVGSTGLGNAANASYNSSTKQLTITVDDAGATSVDAVVNAVNATGAFTAASDESAEGPASYNGASLIAASDISNVQGDTGNSGGAANTLYVYVRPSASTANDVAAAINAEGTFTATFDTLDTTNSSQAGTQPVSVSATAVTSGGSGAPFDASSGIRVVSGQTTYTLQFDQAESVEDLLNIINGSEAGLYAEINADGSGINVRSRLSGADLQIGENGGQTATQLGIRSFNGATRLDSLNYGVGVPAKRDSYQENPPPFVTDFTVTASDGVGTVDLPIDVSGADTVQDVIDLINNHTLNNAAGVAVTARLNVTGNGIELVGGSGRPLTITAAEGSQAAEYLGLLPTDTSTVTSASGVISGADKNYLETPSVFTTLIRLKDALAANDITAIESAISGIDADLDRVTFARSEVGARQQALDVTDQNLEDEDVQLRSALSEELEVDLVEAISNLTARQVSLEASLKATASILQMSLLSYL</sequence>
<dbReference type="OrthoDB" id="225814at2"/>
<dbReference type="Pfam" id="PF00669">
    <property type="entry name" value="Flagellin_N"/>
    <property type="match status" value="1"/>
</dbReference>
<gene>
    <name evidence="6" type="primary">flgL</name>
    <name evidence="6" type="ORF">I41_14560</name>
</gene>
<accession>A0A517TV87</accession>
<dbReference type="NCBIfam" id="TIGR02550">
    <property type="entry name" value="flagell_flgL"/>
    <property type="match status" value="1"/>
</dbReference>
<name>A0A517TV87_9BACT</name>
<dbReference type="Proteomes" id="UP000317909">
    <property type="component" value="Chromosome"/>
</dbReference>
<organism evidence="6 7">
    <name type="scientific">Lacipirellula limnantheis</name>
    <dbReference type="NCBI Taxonomy" id="2528024"/>
    <lineage>
        <taxon>Bacteria</taxon>
        <taxon>Pseudomonadati</taxon>
        <taxon>Planctomycetota</taxon>
        <taxon>Planctomycetia</taxon>
        <taxon>Pirellulales</taxon>
        <taxon>Lacipirellulaceae</taxon>
        <taxon>Lacipirellula</taxon>
    </lineage>
</organism>
<dbReference type="KEGG" id="llh:I41_14560"/>
<keyword evidence="3" id="KW-0975">Bacterial flagellum</keyword>
<protein>
    <submittedName>
        <fullName evidence="6">Flagellar hook-associated protein 3</fullName>
    </submittedName>
</protein>
<feature type="domain" description="Flagellin C-terminal" evidence="5">
    <location>
        <begin position="817"/>
        <end position="899"/>
    </location>
</feature>
<feature type="domain" description="Flagellin N-terminal" evidence="4">
    <location>
        <begin position="19"/>
        <end position="149"/>
    </location>
</feature>